<name>A0A0E9UCH6_ANGAN</name>
<reference evidence="1" key="1">
    <citation type="submission" date="2014-11" db="EMBL/GenBank/DDBJ databases">
        <authorList>
            <person name="Amaro Gonzalez C."/>
        </authorList>
    </citation>
    <scope>NUCLEOTIDE SEQUENCE</scope>
</reference>
<evidence type="ECO:0000313" key="1">
    <source>
        <dbReference type="EMBL" id="JAH63432.1"/>
    </source>
</evidence>
<organism evidence="1">
    <name type="scientific">Anguilla anguilla</name>
    <name type="common">European freshwater eel</name>
    <name type="synonym">Muraena anguilla</name>
    <dbReference type="NCBI Taxonomy" id="7936"/>
    <lineage>
        <taxon>Eukaryota</taxon>
        <taxon>Metazoa</taxon>
        <taxon>Chordata</taxon>
        <taxon>Craniata</taxon>
        <taxon>Vertebrata</taxon>
        <taxon>Euteleostomi</taxon>
        <taxon>Actinopterygii</taxon>
        <taxon>Neopterygii</taxon>
        <taxon>Teleostei</taxon>
        <taxon>Anguilliformes</taxon>
        <taxon>Anguillidae</taxon>
        <taxon>Anguilla</taxon>
    </lineage>
</organism>
<accession>A0A0E9UCH6</accession>
<dbReference type="AlphaFoldDB" id="A0A0E9UCH6"/>
<proteinExistence type="predicted"/>
<dbReference type="EMBL" id="GBXM01045145">
    <property type="protein sequence ID" value="JAH63432.1"/>
    <property type="molecule type" value="Transcribed_RNA"/>
</dbReference>
<sequence>MTFFQNSLSKQMQRKIFQSHVYQDDETLLVSTHFIVSFFPKRLFPAKRKE</sequence>
<reference evidence="1" key="2">
    <citation type="journal article" date="2015" name="Fish Shellfish Immunol.">
        <title>Early steps in the European eel (Anguilla anguilla)-Vibrio vulnificus interaction in the gills: Role of the RtxA13 toxin.</title>
        <authorList>
            <person name="Callol A."/>
            <person name="Pajuelo D."/>
            <person name="Ebbesson L."/>
            <person name="Teles M."/>
            <person name="MacKenzie S."/>
            <person name="Amaro C."/>
        </authorList>
    </citation>
    <scope>NUCLEOTIDE SEQUENCE</scope>
</reference>
<protein>
    <submittedName>
        <fullName evidence="1">Uncharacterized protein</fullName>
    </submittedName>
</protein>